<name>A0AAW1JHG1_POPJA</name>
<protein>
    <recommendedName>
        <fullName evidence="4">Ty3-gypsy retrotransposon protein</fullName>
    </recommendedName>
</protein>
<comment type="caution">
    <text evidence="2">The sequence shown here is derived from an EMBL/GenBank/DDBJ whole genome shotgun (WGS) entry which is preliminary data.</text>
</comment>
<keyword evidence="3" id="KW-1185">Reference proteome</keyword>
<dbReference type="AlphaFoldDB" id="A0AAW1JHG1"/>
<evidence type="ECO:0000313" key="2">
    <source>
        <dbReference type="EMBL" id="KAK9702959.1"/>
    </source>
</evidence>
<proteinExistence type="predicted"/>
<evidence type="ECO:0000313" key="3">
    <source>
        <dbReference type="Proteomes" id="UP001458880"/>
    </source>
</evidence>
<dbReference type="Proteomes" id="UP001458880">
    <property type="component" value="Unassembled WGS sequence"/>
</dbReference>
<dbReference type="EMBL" id="JASPKY010000379">
    <property type="protein sequence ID" value="KAK9702959.1"/>
    <property type="molecule type" value="Genomic_DNA"/>
</dbReference>
<gene>
    <name evidence="2" type="ORF">QE152_g29617</name>
</gene>
<reference evidence="2 3" key="1">
    <citation type="journal article" date="2024" name="BMC Genomics">
        <title>De novo assembly and annotation of Popillia japonica's genome with initial clues to its potential as an invasive pest.</title>
        <authorList>
            <person name="Cucini C."/>
            <person name="Boschi S."/>
            <person name="Funari R."/>
            <person name="Cardaioli E."/>
            <person name="Iannotti N."/>
            <person name="Marturano G."/>
            <person name="Paoli F."/>
            <person name="Bruttini M."/>
            <person name="Carapelli A."/>
            <person name="Frati F."/>
            <person name="Nardi F."/>
        </authorList>
    </citation>
    <scope>NUCLEOTIDE SEQUENCE [LARGE SCALE GENOMIC DNA]</scope>
    <source>
        <strain evidence="2">DMR45628</strain>
    </source>
</reference>
<accession>A0AAW1JHG1</accession>
<sequence length="79" mass="8967">MYLRRGKIVDQQEMTTVDVNMEETILQKDQRKSGSTASIEAAEKMPPSQTVRNLNVILEAMEQMTKELKKDIGRSAPTK</sequence>
<organism evidence="2 3">
    <name type="scientific">Popillia japonica</name>
    <name type="common">Japanese beetle</name>
    <dbReference type="NCBI Taxonomy" id="7064"/>
    <lineage>
        <taxon>Eukaryota</taxon>
        <taxon>Metazoa</taxon>
        <taxon>Ecdysozoa</taxon>
        <taxon>Arthropoda</taxon>
        <taxon>Hexapoda</taxon>
        <taxon>Insecta</taxon>
        <taxon>Pterygota</taxon>
        <taxon>Neoptera</taxon>
        <taxon>Endopterygota</taxon>
        <taxon>Coleoptera</taxon>
        <taxon>Polyphaga</taxon>
        <taxon>Scarabaeiformia</taxon>
        <taxon>Scarabaeidae</taxon>
        <taxon>Rutelinae</taxon>
        <taxon>Popillia</taxon>
    </lineage>
</organism>
<feature type="region of interest" description="Disordered" evidence="1">
    <location>
        <begin position="27"/>
        <end position="50"/>
    </location>
</feature>
<evidence type="ECO:0000256" key="1">
    <source>
        <dbReference type="SAM" id="MobiDB-lite"/>
    </source>
</evidence>
<evidence type="ECO:0008006" key="4">
    <source>
        <dbReference type="Google" id="ProtNLM"/>
    </source>
</evidence>